<evidence type="ECO:0000259" key="3">
    <source>
        <dbReference type="Pfam" id="PF00905"/>
    </source>
</evidence>
<evidence type="ECO:0000256" key="1">
    <source>
        <dbReference type="ARBA" id="ARBA00004370"/>
    </source>
</evidence>
<dbReference type="Gene3D" id="3.40.710.10">
    <property type="entry name" value="DD-peptidase/beta-lactamase superfamily"/>
    <property type="match status" value="1"/>
</dbReference>
<evidence type="ECO:0000259" key="4">
    <source>
        <dbReference type="Pfam" id="PF03717"/>
    </source>
</evidence>
<sequence length="267" mass="29672">VTLFANPYFVKDPLNYAIKLSEILNMDVESLKEKLSRPNSGFEYITRKISPELANRVMELNLDGIYSAREDKRFYPKDSQACHLIGFVGLDNKGLAGVELEYEKQLHGVDGKIIAKQDGLGRIVPGTYTLKSDPEDGYDIHLTIDENIQFYTESRLKKGVQEAGAKRGTIIIMQPKTGEILAMANYPDFDLNGFNLSNSDSLKNLAISYNFEPGSILKFVTASSAIDSGSISKEMVFHLPPTIKVGGRVISEPFRHVAKDYSVADIL</sequence>
<gene>
    <name evidence="5" type="ORF">S03H2_45956</name>
</gene>
<reference evidence="5" key="1">
    <citation type="journal article" date="2014" name="Front. Microbiol.">
        <title>High frequency of phylogenetically diverse reductive dehalogenase-homologous genes in deep subseafloor sedimentary metagenomes.</title>
        <authorList>
            <person name="Kawai M."/>
            <person name="Futagami T."/>
            <person name="Toyoda A."/>
            <person name="Takaki Y."/>
            <person name="Nishi S."/>
            <person name="Hori S."/>
            <person name="Arai W."/>
            <person name="Tsubouchi T."/>
            <person name="Morono Y."/>
            <person name="Uchiyama I."/>
            <person name="Ito T."/>
            <person name="Fujiyama A."/>
            <person name="Inagaki F."/>
            <person name="Takami H."/>
        </authorList>
    </citation>
    <scope>NUCLEOTIDE SEQUENCE</scope>
    <source>
        <strain evidence="5">Expedition CK06-06</strain>
    </source>
</reference>
<dbReference type="GO" id="GO:0005886">
    <property type="term" value="C:plasma membrane"/>
    <property type="evidence" value="ECO:0007669"/>
    <property type="project" value="TreeGrafter"/>
</dbReference>
<dbReference type="InterPro" id="IPR001460">
    <property type="entry name" value="PCN-bd_Tpept"/>
</dbReference>
<dbReference type="InterPro" id="IPR012338">
    <property type="entry name" value="Beta-lactam/transpept-like"/>
</dbReference>
<comment type="subcellular location">
    <subcellularLocation>
        <location evidence="1">Membrane</location>
    </subcellularLocation>
</comment>
<dbReference type="GO" id="GO:0071555">
    <property type="term" value="P:cell wall organization"/>
    <property type="evidence" value="ECO:0007669"/>
    <property type="project" value="TreeGrafter"/>
</dbReference>
<dbReference type="AlphaFoldDB" id="X1HZ80"/>
<dbReference type="InterPro" id="IPR036138">
    <property type="entry name" value="PBP_dimer_sf"/>
</dbReference>
<proteinExistence type="predicted"/>
<feature type="domain" description="Penicillin-binding protein transpeptidase" evidence="3">
    <location>
        <begin position="168"/>
        <end position="246"/>
    </location>
</feature>
<evidence type="ECO:0000256" key="2">
    <source>
        <dbReference type="ARBA" id="ARBA00023136"/>
    </source>
</evidence>
<dbReference type="SUPFAM" id="SSF56519">
    <property type="entry name" value="Penicillin binding protein dimerisation domain"/>
    <property type="match status" value="1"/>
</dbReference>
<dbReference type="PANTHER" id="PTHR30627:SF1">
    <property type="entry name" value="PEPTIDOGLYCAN D,D-TRANSPEPTIDASE FTSI"/>
    <property type="match status" value="1"/>
</dbReference>
<dbReference type="InterPro" id="IPR050515">
    <property type="entry name" value="Beta-lactam/transpept"/>
</dbReference>
<accession>X1HZ80</accession>
<evidence type="ECO:0008006" key="6">
    <source>
        <dbReference type="Google" id="ProtNLM"/>
    </source>
</evidence>
<dbReference type="Pfam" id="PF00905">
    <property type="entry name" value="Transpeptidase"/>
    <property type="match status" value="1"/>
</dbReference>
<organism evidence="5">
    <name type="scientific">marine sediment metagenome</name>
    <dbReference type="NCBI Taxonomy" id="412755"/>
    <lineage>
        <taxon>unclassified sequences</taxon>
        <taxon>metagenomes</taxon>
        <taxon>ecological metagenomes</taxon>
    </lineage>
</organism>
<dbReference type="InterPro" id="IPR005311">
    <property type="entry name" value="PBP_dimer"/>
</dbReference>
<feature type="non-terminal residue" evidence="5">
    <location>
        <position position="267"/>
    </location>
</feature>
<dbReference type="PANTHER" id="PTHR30627">
    <property type="entry name" value="PEPTIDOGLYCAN D,D-TRANSPEPTIDASE"/>
    <property type="match status" value="1"/>
</dbReference>
<dbReference type="EMBL" id="BARU01028819">
    <property type="protein sequence ID" value="GAH74767.1"/>
    <property type="molecule type" value="Genomic_DNA"/>
</dbReference>
<keyword evidence="2" id="KW-0472">Membrane</keyword>
<comment type="caution">
    <text evidence="5">The sequence shown here is derived from an EMBL/GenBank/DDBJ whole genome shotgun (WGS) entry which is preliminary data.</text>
</comment>
<dbReference type="SUPFAM" id="SSF56601">
    <property type="entry name" value="beta-lactamase/transpeptidase-like"/>
    <property type="match status" value="1"/>
</dbReference>
<evidence type="ECO:0000313" key="5">
    <source>
        <dbReference type="EMBL" id="GAH74767.1"/>
    </source>
</evidence>
<dbReference type="Pfam" id="PF03717">
    <property type="entry name" value="PBP_dimer"/>
    <property type="match status" value="1"/>
</dbReference>
<name>X1HZ80_9ZZZZ</name>
<feature type="non-terminal residue" evidence="5">
    <location>
        <position position="1"/>
    </location>
</feature>
<protein>
    <recommendedName>
        <fullName evidence="6">Penicillin-binding protein transpeptidase domain-containing protein</fullName>
    </recommendedName>
</protein>
<feature type="domain" description="Penicillin-binding protein dimerisation" evidence="4">
    <location>
        <begin position="17"/>
        <end position="125"/>
    </location>
</feature>
<dbReference type="GO" id="GO:0008658">
    <property type="term" value="F:penicillin binding"/>
    <property type="evidence" value="ECO:0007669"/>
    <property type="project" value="InterPro"/>
</dbReference>
<dbReference type="Gene3D" id="3.90.1310.10">
    <property type="entry name" value="Penicillin-binding protein 2a (Domain 2)"/>
    <property type="match status" value="1"/>
</dbReference>